<reference evidence="1" key="1">
    <citation type="submission" date="2021-01" db="EMBL/GenBank/DDBJ databases">
        <authorList>
            <person name="Corre E."/>
            <person name="Pelletier E."/>
            <person name="Niang G."/>
            <person name="Scheremetjew M."/>
            <person name="Finn R."/>
            <person name="Kale V."/>
            <person name="Holt S."/>
            <person name="Cochrane G."/>
            <person name="Meng A."/>
            <person name="Brown T."/>
            <person name="Cohen L."/>
        </authorList>
    </citation>
    <scope>NUCLEOTIDE SEQUENCE</scope>
    <source>
        <strain evidence="1">CCCM811</strain>
    </source>
</reference>
<name>A0A7S3YLD3_9EUKA</name>
<dbReference type="PANTHER" id="PTHR32332:SF20">
    <property type="entry name" value="2-NITROPROPANE DIOXYGENASE-LIKE PROTEIN"/>
    <property type="match status" value="1"/>
</dbReference>
<accession>A0A7S3YLD3</accession>
<dbReference type="EMBL" id="HBIV01009803">
    <property type="protein sequence ID" value="CAE0655301.1"/>
    <property type="molecule type" value="Transcribed_RNA"/>
</dbReference>
<evidence type="ECO:0000313" key="1">
    <source>
        <dbReference type="EMBL" id="CAE0655301.1"/>
    </source>
</evidence>
<dbReference type="AlphaFoldDB" id="A0A7S3YLD3"/>
<gene>
    <name evidence="1" type="ORF">LGLO00237_LOCUS7410</name>
</gene>
<dbReference type="SUPFAM" id="SSF51412">
    <property type="entry name" value="Inosine monophosphate dehydrogenase (IMPDH)"/>
    <property type="match status" value="1"/>
</dbReference>
<dbReference type="InterPro" id="IPR013785">
    <property type="entry name" value="Aldolase_TIM"/>
</dbReference>
<dbReference type="Pfam" id="PF03060">
    <property type="entry name" value="NMO"/>
    <property type="match status" value="1"/>
</dbReference>
<sequence length="190" mass="20701">MISMDGFECGGHPGEDDVGNWILLAQAKRKLKIPFVASGGCANGAQLAAALALGAEGLNMGTRFMATKEAPIHDNIKQALVKGDEKSTTLVMRSVRNTERVYKNSVAKQVQEIEKKKPGDFMAFRHLVRGENYRKSFQETGDAENSVWSCGISMALIDDIPSCQDLIETIVKDAEEIISKKLAGTIKSKL</sequence>
<proteinExistence type="predicted"/>
<dbReference type="PANTHER" id="PTHR32332">
    <property type="entry name" value="2-NITROPROPANE DIOXYGENASE"/>
    <property type="match status" value="1"/>
</dbReference>
<evidence type="ECO:0008006" key="2">
    <source>
        <dbReference type="Google" id="ProtNLM"/>
    </source>
</evidence>
<protein>
    <recommendedName>
        <fullName evidence="2">Nitronate monooxygenase domain-containing protein</fullName>
    </recommendedName>
</protein>
<organism evidence="1">
    <name type="scientific">Lotharella globosa</name>
    <dbReference type="NCBI Taxonomy" id="91324"/>
    <lineage>
        <taxon>Eukaryota</taxon>
        <taxon>Sar</taxon>
        <taxon>Rhizaria</taxon>
        <taxon>Cercozoa</taxon>
        <taxon>Chlorarachniophyceae</taxon>
        <taxon>Lotharella</taxon>
    </lineage>
</organism>
<dbReference type="Gene3D" id="3.20.20.70">
    <property type="entry name" value="Aldolase class I"/>
    <property type="match status" value="1"/>
</dbReference>